<reference evidence="1 4" key="3">
    <citation type="submission" date="2018-03" db="EMBL/GenBank/DDBJ databases">
        <title>Genomic Encyclopedia of Archaeal and Bacterial Type Strains, Phase II (KMG-II): from individual species to whole genera.</title>
        <authorList>
            <person name="Goeker M."/>
        </authorList>
    </citation>
    <scope>NUCLEOTIDE SEQUENCE [LARGE SCALE GENOMIC DNA]</scope>
    <source>
        <strain evidence="1 4">DSM 17797</strain>
    </source>
</reference>
<dbReference type="GO" id="GO:0016740">
    <property type="term" value="F:transferase activity"/>
    <property type="evidence" value="ECO:0007669"/>
    <property type="project" value="UniProtKB-KW"/>
</dbReference>
<gene>
    <name evidence="1" type="ORF">BC624_11332</name>
    <name evidence="2" type="ORF">SAMN05443373_10843</name>
</gene>
<dbReference type="Proteomes" id="UP000237771">
    <property type="component" value="Unassembled WGS sequence"/>
</dbReference>
<evidence type="ECO:0000313" key="4">
    <source>
        <dbReference type="Proteomes" id="UP000237771"/>
    </source>
</evidence>
<accession>A0A1M5QKV7</accession>
<name>A0A1M5QKV7_9FLAO</name>
<dbReference type="RefSeq" id="WP_072944326.1">
    <property type="nucleotide sequence ID" value="NZ_FQWO01000008.1"/>
</dbReference>
<organism evidence="2 3">
    <name type="scientific">Flavobacterium granuli</name>
    <dbReference type="NCBI Taxonomy" id="280093"/>
    <lineage>
        <taxon>Bacteria</taxon>
        <taxon>Pseudomonadati</taxon>
        <taxon>Bacteroidota</taxon>
        <taxon>Flavobacteriia</taxon>
        <taxon>Flavobacteriales</taxon>
        <taxon>Flavobacteriaceae</taxon>
        <taxon>Flavobacterium</taxon>
    </lineage>
</organism>
<dbReference type="STRING" id="280093.SAMN05443373_10843"/>
<sequence length="465" mass="54232">MTPKHKIFILLPDGIGLRNFAFSNFYKIGKEKNFEIIYWNNTPFQLSELGFDELKIKKAKTHPLTDIFKNVRKKIELHLNVQKHNDTVYHSYRFPDSYKTIKGSIKNCAINTITAFYSTEKGLKKIRGYIKDNERTTQYYKESKKTLKQHRPAMVFCTNQRPALGIAPILAAQDLGIPTATFIFSWDNLPKATMILETDYYFVWSDSMKNELQFYYPYIDEKQIFVTGTPQFENHFNNSNLLSRAEFFNQYDLDLNLRYICYSGDDSTTCPDDAYYLEDLVLAVKQLNEKGFQLGIIFRRCPVDFSNRFDWVLEKYKNVIVPLDPKWDRIGKEWNTMLPTAADLILQTNTIAHTEMVVNLGSSMVFDYVAHNKPCAFINYDVKNKTQKNWSVKKIYNYVHFRSMPSPKAVLWLNSPDEIASEIESALRDSRLTVCDAADWFKVINQHPAKLASERIWKSIQAIIS</sequence>
<proteinExistence type="predicted"/>
<protein>
    <submittedName>
        <fullName evidence="2">UDP-N-acetylglucosamine:LPS N-acetylglucosamine transferase</fullName>
    </submittedName>
</protein>
<dbReference type="EMBL" id="PVUB01000013">
    <property type="protein sequence ID" value="PRZ20072.1"/>
    <property type="molecule type" value="Genomic_DNA"/>
</dbReference>
<reference evidence="2" key="2">
    <citation type="submission" date="2016-11" db="EMBL/GenBank/DDBJ databases">
        <authorList>
            <person name="Jaros S."/>
            <person name="Januszkiewicz K."/>
            <person name="Wedrychowicz H."/>
        </authorList>
    </citation>
    <scope>NUCLEOTIDE SEQUENCE [LARGE SCALE GENOMIC DNA]</scope>
    <source>
        <strain evidence="2">DSM 19729</strain>
    </source>
</reference>
<keyword evidence="2" id="KW-0808">Transferase</keyword>
<dbReference type="OrthoDB" id="913551at2"/>
<evidence type="ECO:0000313" key="3">
    <source>
        <dbReference type="Proteomes" id="UP000184384"/>
    </source>
</evidence>
<dbReference type="EMBL" id="FQWO01000008">
    <property type="protein sequence ID" value="SHH14755.1"/>
    <property type="molecule type" value="Genomic_DNA"/>
</dbReference>
<dbReference type="AlphaFoldDB" id="A0A1M5QKV7"/>
<keyword evidence="4" id="KW-1185">Reference proteome</keyword>
<dbReference type="SUPFAM" id="SSF53756">
    <property type="entry name" value="UDP-Glycosyltransferase/glycogen phosphorylase"/>
    <property type="match status" value="1"/>
</dbReference>
<dbReference type="Proteomes" id="UP000184384">
    <property type="component" value="Unassembled WGS sequence"/>
</dbReference>
<evidence type="ECO:0000313" key="2">
    <source>
        <dbReference type="EMBL" id="SHH14755.1"/>
    </source>
</evidence>
<reference evidence="3" key="1">
    <citation type="submission" date="2016-11" db="EMBL/GenBank/DDBJ databases">
        <authorList>
            <person name="Varghese N."/>
            <person name="Submissions S."/>
        </authorList>
    </citation>
    <scope>NUCLEOTIDE SEQUENCE [LARGE SCALE GENOMIC DNA]</scope>
    <source>
        <strain evidence="3">DSM 19729</strain>
    </source>
</reference>
<evidence type="ECO:0000313" key="1">
    <source>
        <dbReference type="EMBL" id="PRZ20072.1"/>
    </source>
</evidence>